<sequence>MQLEAQASDEKDNNDNHKNKQDDKPRTDESTRPSYGKEKPRDYRDSLYYLYQDGADVRELPVIRHGSRRFNQYKSVPHWQNGSPTQQHITVNNDIYLRPSATSTDTYHSKDRHRHPSNSQEISLPGGRTIINNSIFVDISSSSDSEAEDAGWRSNRKGGGQQREQKTRDNYNSQDAIRVLVNPQSPQDVSLSADAGITDDFEEPLEEYSRLWRLGQFEAARTLFDQCLLDLIENPYVLEQHGQCLLEMSDYNTLAQLAKEFPPRPAEGAVQTSWYLLLRRAEVSCELDFPTVSKSQSPDILSLLRKHWPKLDSTEANLNGLYLHLKAEERIWEFRDLFHECLAAYGLKEIFRMMFGEKDEKGSRWEVDIVQTICDDWSAAVEDEAVSFAFLDIFTTIALASMAQPDNSRTASRYFEVARQYAADIAARDPQNLKSRPYLRWAIAKVQIQQYTSAKPVGLAALRNRLHTEENSVVIRMVLKTAQEICDTELQAACIQELIYISPAPEELLDELSSLWKSVGNLRRHNQTHLYRYLCIPASPPEPREKLRQDILLSGEFSSAGFSQYAQYMVLRALSSRLHEKSAYSKRARSLQQALDEDDSNMSAEQSAKPGPQGRYKETESSGQLRHDSARSYSAAPRRQESRQIAGTKSESYYTDRRISREFNIGDKGTRSNRDPANPTFADLPRPRSEIIPASVVNLAQASDSSKAGGNETVGRDGRGKVPDKFERGVRDMVEWDVQEVAEQDVREIAERDVREIAERDRGNKGMKPMESRLSRVDSHDDNESVEGGEDRGRTRTGEDRAVDRAVEDGDDGGGGGVPLTGQQEGKDKKQ</sequence>
<feature type="compositionally biased region" description="Polar residues" evidence="1">
    <location>
        <begin position="643"/>
        <end position="653"/>
    </location>
</feature>
<dbReference type="Proteomes" id="UP000434172">
    <property type="component" value="Unassembled WGS sequence"/>
</dbReference>
<organism evidence="2 3">
    <name type="scientific">Colletotrichum asianum</name>
    <dbReference type="NCBI Taxonomy" id="702518"/>
    <lineage>
        <taxon>Eukaryota</taxon>
        <taxon>Fungi</taxon>
        <taxon>Dikarya</taxon>
        <taxon>Ascomycota</taxon>
        <taxon>Pezizomycotina</taxon>
        <taxon>Sordariomycetes</taxon>
        <taxon>Hypocreomycetidae</taxon>
        <taxon>Glomerellales</taxon>
        <taxon>Glomerellaceae</taxon>
        <taxon>Colletotrichum</taxon>
        <taxon>Colletotrichum gloeosporioides species complex</taxon>
    </lineage>
</organism>
<feature type="compositionally biased region" description="Basic and acidic residues" evidence="1">
    <location>
        <begin position="615"/>
        <end position="630"/>
    </location>
</feature>
<dbReference type="EMBL" id="WOWK01000110">
    <property type="protein sequence ID" value="KAF0318438.1"/>
    <property type="molecule type" value="Genomic_DNA"/>
</dbReference>
<comment type="caution">
    <text evidence="2">The sequence shown here is derived from an EMBL/GenBank/DDBJ whole genome shotgun (WGS) entry which is preliminary data.</text>
</comment>
<evidence type="ECO:0000313" key="3">
    <source>
        <dbReference type="Proteomes" id="UP000434172"/>
    </source>
</evidence>
<feature type="compositionally biased region" description="Basic and acidic residues" evidence="1">
    <location>
        <begin position="654"/>
        <end position="674"/>
    </location>
</feature>
<feature type="region of interest" description="Disordered" evidence="1">
    <location>
        <begin position="145"/>
        <end position="173"/>
    </location>
</feature>
<feature type="compositionally biased region" description="Basic and acidic residues" evidence="1">
    <location>
        <begin position="8"/>
        <end position="43"/>
    </location>
</feature>
<feature type="region of interest" description="Disordered" evidence="1">
    <location>
        <begin position="1"/>
        <end position="43"/>
    </location>
</feature>
<proteinExistence type="predicted"/>
<dbReference type="AlphaFoldDB" id="A0A8H3W574"/>
<gene>
    <name evidence="2" type="ORF">GQ607_014356</name>
</gene>
<evidence type="ECO:0000313" key="2">
    <source>
        <dbReference type="EMBL" id="KAF0318438.1"/>
    </source>
</evidence>
<feature type="compositionally biased region" description="Basic and acidic residues" evidence="1">
    <location>
        <begin position="714"/>
        <end position="726"/>
    </location>
</feature>
<feature type="compositionally biased region" description="Polar residues" evidence="1">
    <location>
        <begin position="698"/>
        <end position="708"/>
    </location>
</feature>
<feature type="region of interest" description="Disordered" evidence="1">
    <location>
        <begin position="698"/>
        <end position="726"/>
    </location>
</feature>
<evidence type="ECO:0000256" key="1">
    <source>
        <dbReference type="SAM" id="MobiDB-lite"/>
    </source>
</evidence>
<feature type="compositionally biased region" description="Basic and acidic residues" evidence="1">
    <location>
        <begin position="751"/>
        <end position="808"/>
    </location>
</feature>
<reference evidence="2 3" key="1">
    <citation type="submission" date="2019-12" db="EMBL/GenBank/DDBJ databases">
        <title>A genome sequence resource for the geographically widespread anthracnose pathogen Colletotrichum asianum.</title>
        <authorList>
            <person name="Meng Y."/>
        </authorList>
    </citation>
    <scope>NUCLEOTIDE SEQUENCE [LARGE SCALE GENOMIC DNA]</scope>
    <source>
        <strain evidence="2 3">ICMP 18580</strain>
    </source>
</reference>
<dbReference type="OrthoDB" id="4838614at2759"/>
<feature type="region of interest" description="Disordered" evidence="1">
    <location>
        <begin position="589"/>
        <end position="686"/>
    </location>
</feature>
<feature type="region of interest" description="Disordered" evidence="1">
    <location>
        <begin position="751"/>
        <end position="831"/>
    </location>
</feature>
<feature type="region of interest" description="Disordered" evidence="1">
    <location>
        <begin position="101"/>
        <end position="126"/>
    </location>
</feature>
<accession>A0A8H3W574</accession>
<protein>
    <submittedName>
        <fullName evidence="2">Uncharacterized protein</fullName>
    </submittedName>
</protein>
<name>A0A8H3W574_9PEZI</name>
<keyword evidence="3" id="KW-1185">Reference proteome</keyword>